<dbReference type="Pfam" id="PF00186">
    <property type="entry name" value="DHFR_1"/>
    <property type="match status" value="2"/>
</dbReference>
<proteinExistence type="inferred from homology"/>
<name>A0A9J2PNF8_ASCLU</name>
<evidence type="ECO:0000256" key="2">
    <source>
        <dbReference type="ARBA" id="ARBA00012856"/>
    </source>
</evidence>
<dbReference type="PROSITE" id="PS00075">
    <property type="entry name" value="DHFR_1"/>
    <property type="match status" value="1"/>
</dbReference>
<accession>A0A9J2PNF8</accession>
<dbReference type="GO" id="GO:0050661">
    <property type="term" value="F:NADP binding"/>
    <property type="evidence" value="ECO:0007669"/>
    <property type="project" value="InterPro"/>
</dbReference>
<evidence type="ECO:0000256" key="5">
    <source>
        <dbReference type="ARBA" id="ARBA00023002"/>
    </source>
</evidence>
<dbReference type="InterPro" id="IPR024072">
    <property type="entry name" value="DHFR-like_dom_sf"/>
</dbReference>
<dbReference type="GO" id="GO:0046452">
    <property type="term" value="P:dihydrofolate metabolic process"/>
    <property type="evidence" value="ECO:0007669"/>
    <property type="project" value="TreeGrafter"/>
</dbReference>
<dbReference type="WBParaSite" id="ALUE_0001107601-mRNA-1">
    <property type="protein sequence ID" value="ALUE_0001107601-mRNA-1"/>
    <property type="gene ID" value="ALUE_0001107601"/>
</dbReference>
<evidence type="ECO:0000313" key="9">
    <source>
        <dbReference type="Proteomes" id="UP000036681"/>
    </source>
</evidence>
<comment type="similarity">
    <text evidence="7">Belongs to the dihydrofolate reductase family.</text>
</comment>
<sequence>MVSPKLPINIIVAMDSRGGIGKNGALPWHIPEDLKYFQTMTTKTIDPTKQNAIVMGRKVWESLPAKWRPLKNRLNVVLSNSLYVTFVEGDFDADVFFPDVDFKKFSKQNGDKQSNEHHYEGITYRFETRAQKVPMNIIVSMDSRGGIGRNGKIPWDLLDLHPRLEYLTTKVHDPGKKNAVLMGRKVWESYPEDMRPLEDRLNVVLSETMDDPADESFIVARNFQNALDILNDMSYRIETIWNIGGYNPFDEGLKSDQLHKLFITKIDGDFVADTVFPPINYDRFMLQDISEDYYADWYPGLRYHYETYRVVRNYESSNH</sequence>
<evidence type="ECO:0000256" key="6">
    <source>
        <dbReference type="ARBA" id="ARBA00048873"/>
    </source>
</evidence>
<evidence type="ECO:0000256" key="3">
    <source>
        <dbReference type="ARBA" id="ARBA00022563"/>
    </source>
</evidence>
<dbReference type="InterPro" id="IPR012259">
    <property type="entry name" value="DHFR"/>
</dbReference>
<dbReference type="Gene3D" id="3.40.430.10">
    <property type="entry name" value="Dihydrofolate Reductase, subunit A"/>
    <property type="match status" value="3"/>
</dbReference>
<dbReference type="GO" id="GO:0006730">
    <property type="term" value="P:one-carbon metabolic process"/>
    <property type="evidence" value="ECO:0007669"/>
    <property type="project" value="UniProtKB-KW"/>
</dbReference>
<evidence type="ECO:0000256" key="1">
    <source>
        <dbReference type="ARBA" id="ARBA00004903"/>
    </source>
</evidence>
<evidence type="ECO:0000313" key="10">
    <source>
        <dbReference type="WBParaSite" id="ALUE_0001107601-mRNA-1"/>
    </source>
</evidence>
<comment type="catalytic activity">
    <reaction evidence="6">
        <text>(6S)-5,6,7,8-tetrahydrofolate + NADP(+) = 7,8-dihydrofolate + NADPH + H(+)</text>
        <dbReference type="Rhea" id="RHEA:15009"/>
        <dbReference type="ChEBI" id="CHEBI:15378"/>
        <dbReference type="ChEBI" id="CHEBI:57451"/>
        <dbReference type="ChEBI" id="CHEBI:57453"/>
        <dbReference type="ChEBI" id="CHEBI:57783"/>
        <dbReference type="ChEBI" id="CHEBI:58349"/>
        <dbReference type="EC" id="1.5.1.3"/>
    </reaction>
</comment>
<dbReference type="CDD" id="cd00209">
    <property type="entry name" value="DHFR"/>
    <property type="match status" value="2"/>
</dbReference>
<dbReference type="InterPro" id="IPR017925">
    <property type="entry name" value="DHFR_CS"/>
</dbReference>
<dbReference type="GO" id="GO:0046654">
    <property type="term" value="P:tetrahydrofolate biosynthetic process"/>
    <property type="evidence" value="ECO:0007669"/>
    <property type="project" value="InterPro"/>
</dbReference>
<dbReference type="GO" id="GO:0005739">
    <property type="term" value="C:mitochondrion"/>
    <property type="evidence" value="ECO:0007669"/>
    <property type="project" value="TreeGrafter"/>
</dbReference>
<dbReference type="SUPFAM" id="SSF53597">
    <property type="entry name" value="Dihydrofolate reductase-like"/>
    <property type="match status" value="2"/>
</dbReference>
<dbReference type="PRINTS" id="PR00070">
    <property type="entry name" value="DHFR"/>
</dbReference>
<dbReference type="InterPro" id="IPR001796">
    <property type="entry name" value="DHFR_dom"/>
</dbReference>
<dbReference type="GO" id="GO:0046655">
    <property type="term" value="P:folic acid metabolic process"/>
    <property type="evidence" value="ECO:0007669"/>
    <property type="project" value="TreeGrafter"/>
</dbReference>
<dbReference type="PANTHER" id="PTHR48069">
    <property type="entry name" value="DIHYDROFOLATE REDUCTASE"/>
    <property type="match status" value="1"/>
</dbReference>
<reference evidence="10" key="1">
    <citation type="submission" date="2023-03" db="UniProtKB">
        <authorList>
            <consortium name="WormBaseParasite"/>
        </authorList>
    </citation>
    <scope>IDENTIFICATION</scope>
</reference>
<evidence type="ECO:0000256" key="4">
    <source>
        <dbReference type="ARBA" id="ARBA00022857"/>
    </source>
</evidence>
<feature type="domain" description="DHFR" evidence="8">
    <location>
        <begin position="7"/>
        <end position="310"/>
    </location>
</feature>
<comment type="pathway">
    <text evidence="1">Cofactor biosynthesis; tetrahydrofolate biosynthesis; 5,6,7,8-tetrahydrofolate from 7,8-dihydrofolate: step 1/1.</text>
</comment>
<dbReference type="PROSITE" id="PS51330">
    <property type="entry name" value="DHFR_2"/>
    <property type="match status" value="1"/>
</dbReference>
<protein>
    <recommendedName>
        <fullName evidence="2">dihydrofolate reductase</fullName>
        <ecNumber evidence="2">1.5.1.3</ecNumber>
    </recommendedName>
</protein>
<keyword evidence="9" id="KW-1185">Reference proteome</keyword>
<keyword evidence="4" id="KW-0521">NADP</keyword>
<dbReference type="Proteomes" id="UP000036681">
    <property type="component" value="Unplaced"/>
</dbReference>
<dbReference type="GO" id="GO:0004146">
    <property type="term" value="F:dihydrofolate reductase activity"/>
    <property type="evidence" value="ECO:0007669"/>
    <property type="project" value="UniProtKB-EC"/>
</dbReference>
<dbReference type="EC" id="1.5.1.3" evidence="2"/>
<keyword evidence="3" id="KW-0554">One-carbon metabolism</keyword>
<dbReference type="AlphaFoldDB" id="A0A9J2PNF8"/>
<evidence type="ECO:0000259" key="8">
    <source>
        <dbReference type="PROSITE" id="PS51330"/>
    </source>
</evidence>
<dbReference type="PANTHER" id="PTHR48069:SF3">
    <property type="entry name" value="DIHYDROFOLATE REDUCTASE"/>
    <property type="match status" value="1"/>
</dbReference>
<organism evidence="9 10">
    <name type="scientific">Ascaris lumbricoides</name>
    <name type="common">Giant roundworm</name>
    <dbReference type="NCBI Taxonomy" id="6252"/>
    <lineage>
        <taxon>Eukaryota</taxon>
        <taxon>Metazoa</taxon>
        <taxon>Ecdysozoa</taxon>
        <taxon>Nematoda</taxon>
        <taxon>Chromadorea</taxon>
        <taxon>Rhabditida</taxon>
        <taxon>Spirurina</taxon>
        <taxon>Ascaridomorpha</taxon>
        <taxon>Ascaridoidea</taxon>
        <taxon>Ascarididae</taxon>
        <taxon>Ascaris</taxon>
    </lineage>
</organism>
<evidence type="ECO:0000256" key="7">
    <source>
        <dbReference type="RuleBase" id="RU004474"/>
    </source>
</evidence>
<keyword evidence="5" id="KW-0560">Oxidoreductase</keyword>